<dbReference type="Proteomes" id="UP001470230">
    <property type="component" value="Unassembled WGS sequence"/>
</dbReference>
<dbReference type="InterPro" id="IPR016024">
    <property type="entry name" value="ARM-type_fold"/>
</dbReference>
<evidence type="ECO:0008006" key="3">
    <source>
        <dbReference type="Google" id="ProtNLM"/>
    </source>
</evidence>
<protein>
    <recommendedName>
        <fullName evidence="3">Importin N-terminal domain-containing protein</fullName>
    </recommendedName>
</protein>
<reference evidence="1 2" key="1">
    <citation type="submission" date="2024-04" db="EMBL/GenBank/DDBJ databases">
        <title>Tritrichomonas musculus Genome.</title>
        <authorList>
            <person name="Alves-Ferreira E."/>
            <person name="Grigg M."/>
            <person name="Lorenzi H."/>
            <person name="Galac M."/>
        </authorList>
    </citation>
    <scope>NUCLEOTIDE SEQUENCE [LARGE SCALE GENOMIC DNA]</scope>
    <source>
        <strain evidence="1 2">EAF2021</strain>
    </source>
</reference>
<dbReference type="SUPFAM" id="SSF48371">
    <property type="entry name" value="ARM repeat"/>
    <property type="match status" value="1"/>
</dbReference>
<dbReference type="InterPro" id="IPR011989">
    <property type="entry name" value="ARM-like"/>
</dbReference>
<proteinExistence type="predicted"/>
<organism evidence="1 2">
    <name type="scientific">Tritrichomonas musculus</name>
    <dbReference type="NCBI Taxonomy" id="1915356"/>
    <lineage>
        <taxon>Eukaryota</taxon>
        <taxon>Metamonada</taxon>
        <taxon>Parabasalia</taxon>
        <taxon>Tritrichomonadida</taxon>
        <taxon>Tritrichomonadidae</taxon>
        <taxon>Tritrichomonas</taxon>
    </lineage>
</organism>
<evidence type="ECO:0000313" key="1">
    <source>
        <dbReference type="EMBL" id="KAK8882292.1"/>
    </source>
</evidence>
<name>A0ABR2JTT6_9EUKA</name>
<sequence>MISQDQLVQLIIQTYNGTDSEQIRHAEEELHLQYQYPEFPSLILNLISKSSSQHPSICKASIIQLREYLNTNHQFLVENGINLLLQISSILPLELLPVLEIIANSICNFYAKNDINLLNSFQSLLSSNSPISSFILLDSYFCTNKTISKDNLQIIYQIIQTEFQMLQQIISNSPSDPKTAPYLHYFSTSCVLHFINYASTPEQIMPYYIFAIQVIQSNYTSHLFDIPSDYLDIIFNCISLYPDSFNSIPFMDCATVYFQNSPSLIGLSQFYQIMQLFLTNEKSFSELIQNLQQTIQMFFYPIFQISEEDQLDFENDPLQFLESVFPSIQEAETPRSSAASCLYESSKINQEIIPKIAFTLMVQILKDGSNLNIWQIFSAILFFSTCSQFYVDESAEFAQFLQQVISTNLQSGNIIMTASSFIFLANYPFKYAPQLINDHQYILASIHSLAANGSNPLICYLSSCASGHLLSLINSEYSDQTPTLEIQPEVISSSIQNIFVCSHQMPTNRIAQAVSSFISYFITTNGNIFRQFAGQTINTLMQLLIQYMHDDNTEARQSATLFSDTIHSLCMSIGDSSQDVFDFILSQVDLMIEDQLGSDFLEEILPLIDGCVKGSSTTVTQQIVSIPPKLLLLLQVDGGTFEALQISQIYKSFVLKFSSQMNDQQGVGVSSLINPIIQMIQLLINDVEDLSDEEMEAITTFIQIMFIYIPNFIQNNSIEFAFDFNQFIGQWIHPLISVESPQAADSIAAMIQFSPAIALNNDEIPIFSCWIENARPKAFLSSAMSFLMNSNEISNQMKQQILEKAHQAISNLSSDDYENDENEEFFNMETINAFFGQTPSQ</sequence>
<comment type="caution">
    <text evidence="1">The sequence shown here is derived from an EMBL/GenBank/DDBJ whole genome shotgun (WGS) entry which is preliminary data.</text>
</comment>
<dbReference type="EMBL" id="JAPFFF010000009">
    <property type="protein sequence ID" value="KAK8882292.1"/>
    <property type="molecule type" value="Genomic_DNA"/>
</dbReference>
<gene>
    <name evidence="1" type="ORF">M9Y10_044934</name>
</gene>
<keyword evidence="2" id="KW-1185">Reference proteome</keyword>
<evidence type="ECO:0000313" key="2">
    <source>
        <dbReference type="Proteomes" id="UP001470230"/>
    </source>
</evidence>
<accession>A0ABR2JTT6</accession>
<dbReference type="Gene3D" id="1.25.10.10">
    <property type="entry name" value="Leucine-rich Repeat Variant"/>
    <property type="match status" value="1"/>
</dbReference>